<feature type="chain" id="PRO_5018644549" description="Ig-like domain-containing protein" evidence="2">
    <location>
        <begin position="21"/>
        <end position="507"/>
    </location>
</feature>
<feature type="transmembrane region" description="Helical" evidence="1">
    <location>
        <begin position="415"/>
        <end position="437"/>
    </location>
</feature>
<dbReference type="PROSITE" id="PS50835">
    <property type="entry name" value="IG_LIKE"/>
    <property type="match status" value="1"/>
</dbReference>
<dbReference type="SUPFAM" id="SSF48726">
    <property type="entry name" value="Immunoglobulin"/>
    <property type="match status" value="2"/>
</dbReference>
<reference evidence="4 5" key="2">
    <citation type="submission" date="2019-01" db="EMBL/GenBank/DDBJ databases">
        <title>A chromosome length genome reference of the Java medaka (oryzias javanicus).</title>
        <authorList>
            <person name="Herpin A."/>
            <person name="Takehana Y."/>
            <person name="Naruse K."/>
            <person name="Ansai S."/>
            <person name="Kawaguchi M."/>
        </authorList>
    </citation>
    <scope>NUCLEOTIDE SEQUENCE [LARGE SCALE GENOMIC DNA]</scope>
    <source>
        <strain evidence="4">RS831</strain>
        <tissue evidence="4">Whole body</tissue>
    </source>
</reference>
<dbReference type="Gene3D" id="2.60.40.10">
    <property type="entry name" value="Immunoglobulins"/>
    <property type="match status" value="2"/>
</dbReference>
<keyword evidence="1" id="KW-1133">Transmembrane helix</keyword>
<dbReference type="GO" id="GO:0070374">
    <property type="term" value="P:positive regulation of ERK1 and ERK2 cascade"/>
    <property type="evidence" value="ECO:0007669"/>
    <property type="project" value="TreeGrafter"/>
</dbReference>
<evidence type="ECO:0000313" key="5">
    <source>
        <dbReference type="Proteomes" id="UP000283210"/>
    </source>
</evidence>
<dbReference type="InterPro" id="IPR013106">
    <property type="entry name" value="Ig_V-set"/>
</dbReference>
<reference evidence="4 5" key="1">
    <citation type="submission" date="2018-11" db="EMBL/GenBank/DDBJ databases">
        <authorList>
            <person name="Lopez-Roques C."/>
            <person name="Donnadieu C."/>
            <person name="Bouchez O."/>
            <person name="Klopp C."/>
            <person name="Cabau C."/>
            <person name="Zahm M."/>
        </authorList>
    </citation>
    <scope>NUCLEOTIDE SEQUENCE [LARGE SCALE GENOMIC DNA]</scope>
    <source>
        <strain evidence="4">RS831</strain>
        <tissue evidence="4">Whole body</tissue>
    </source>
</reference>
<feature type="signal peptide" evidence="2">
    <location>
        <begin position="1"/>
        <end position="20"/>
    </location>
</feature>
<evidence type="ECO:0000259" key="3">
    <source>
        <dbReference type="PROSITE" id="PS50835"/>
    </source>
</evidence>
<dbReference type="GO" id="GO:1990782">
    <property type="term" value="F:protein tyrosine kinase binding"/>
    <property type="evidence" value="ECO:0007669"/>
    <property type="project" value="TreeGrafter"/>
</dbReference>
<dbReference type="GO" id="GO:0035723">
    <property type="term" value="P:interleukin-15-mediated signaling pathway"/>
    <property type="evidence" value="ECO:0007669"/>
    <property type="project" value="TreeGrafter"/>
</dbReference>
<dbReference type="Pfam" id="PF07686">
    <property type="entry name" value="V-set"/>
    <property type="match status" value="1"/>
</dbReference>
<dbReference type="GO" id="GO:0042110">
    <property type="term" value="P:T cell activation"/>
    <property type="evidence" value="ECO:0007669"/>
    <property type="project" value="TreeGrafter"/>
</dbReference>
<dbReference type="EMBL" id="CM012460">
    <property type="protein sequence ID" value="RVE55921.1"/>
    <property type="molecule type" value="Genomic_DNA"/>
</dbReference>
<dbReference type="SMART" id="SM00409">
    <property type="entry name" value="IG"/>
    <property type="match status" value="2"/>
</dbReference>
<sequence length="507" mass="56741">MTLQLELIIIFMCQFEGISGKTEHLYNRVGVDVLLPFNSDTSSNQCSDVKWLYNHRRYSITETLNTGKNIKRSLSRASRLSVSSNCSLLIRNINDEDAGRYTQRVRGKDALKHLHILNISSSPLDVYGRVNLTCSLRSYDEPGICKQNSIIWVDESGSQLSEFRGQTNCVSVLTVKHQRGNNKKFTCRFVQNDDVKTSAVFVLTDISEKTEGLYQRVGDDVLLPCRAKSSSSSCSIVNWEYQKDPSGTFIKEISKGKVEQSSARASRLNMSRDCSLLIRNITDEDAGRYICSLLTWSGPDASVFLNVLSISKDSTEVHPRGNGDITLQCSLNRYDTRKSCKKNSIIWLDETGSQLTGEDDAFEFRGKTNCVSVLTVKHQSGNNNRFTCQFVEENKVKIDADYSLDFSESPQSNTLIIIGAGVVVVLVLLVLFAVLLFKRLLAKTTKDQKGETDFPKPSSNISEPKIDLETGSDLAYATVIHSKSEFSSKITMKDKECEVTYSSIKMK</sequence>
<dbReference type="GO" id="GO:0042289">
    <property type="term" value="F:MHC class II protein binding"/>
    <property type="evidence" value="ECO:0007669"/>
    <property type="project" value="TreeGrafter"/>
</dbReference>
<dbReference type="OMA" id="DKECEVT"/>
<dbReference type="PANTHER" id="PTHR11422">
    <property type="entry name" value="T-CELL SURFACE GLYCOPROTEIN CD4"/>
    <property type="match status" value="1"/>
</dbReference>
<name>A0A3S2P339_ORYJA</name>
<dbReference type="InterPro" id="IPR007110">
    <property type="entry name" value="Ig-like_dom"/>
</dbReference>
<accession>A0A3S2P339</accession>
<dbReference type="Proteomes" id="UP000283210">
    <property type="component" value="Chromosome 24"/>
</dbReference>
<keyword evidence="2" id="KW-0732">Signal</keyword>
<dbReference type="InterPro" id="IPR003599">
    <property type="entry name" value="Ig_sub"/>
</dbReference>
<dbReference type="InterPro" id="IPR013783">
    <property type="entry name" value="Ig-like_fold"/>
</dbReference>
<keyword evidence="5" id="KW-1185">Reference proteome</keyword>
<evidence type="ECO:0000256" key="1">
    <source>
        <dbReference type="SAM" id="Phobius"/>
    </source>
</evidence>
<dbReference type="GO" id="GO:0045121">
    <property type="term" value="C:membrane raft"/>
    <property type="evidence" value="ECO:0007669"/>
    <property type="project" value="TreeGrafter"/>
</dbReference>
<evidence type="ECO:0000313" key="4">
    <source>
        <dbReference type="EMBL" id="RVE55921.1"/>
    </source>
</evidence>
<dbReference type="GO" id="GO:0009897">
    <property type="term" value="C:external side of plasma membrane"/>
    <property type="evidence" value="ECO:0007669"/>
    <property type="project" value="TreeGrafter"/>
</dbReference>
<dbReference type="AlphaFoldDB" id="A0A3S2P339"/>
<gene>
    <name evidence="4" type="ORF">OJAV_G00230860</name>
</gene>
<evidence type="ECO:0000256" key="2">
    <source>
        <dbReference type="SAM" id="SignalP"/>
    </source>
</evidence>
<dbReference type="OrthoDB" id="8869347at2759"/>
<dbReference type="InterPro" id="IPR036179">
    <property type="entry name" value="Ig-like_dom_sf"/>
</dbReference>
<keyword evidence="1" id="KW-0812">Transmembrane</keyword>
<protein>
    <recommendedName>
        <fullName evidence="3">Ig-like domain-containing protein</fullName>
    </recommendedName>
</protein>
<organism evidence="4 5">
    <name type="scientific">Oryzias javanicus</name>
    <name type="common">Javanese ricefish</name>
    <name type="synonym">Aplocheilus javanicus</name>
    <dbReference type="NCBI Taxonomy" id="123683"/>
    <lineage>
        <taxon>Eukaryota</taxon>
        <taxon>Metazoa</taxon>
        <taxon>Chordata</taxon>
        <taxon>Craniata</taxon>
        <taxon>Vertebrata</taxon>
        <taxon>Euteleostomi</taxon>
        <taxon>Actinopterygii</taxon>
        <taxon>Neopterygii</taxon>
        <taxon>Teleostei</taxon>
        <taxon>Neoteleostei</taxon>
        <taxon>Acanthomorphata</taxon>
        <taxon>Ovalentaria</taxon>
        <taxon>Atherinomorphae</taxon>
        <taxon>Beloniformes</taxon>
        <taxon>Adrianichthyidae</taxon>
        <taxon>Oryziinae</taxon>
        <taxon>Oryzias</taxon>
    </lineage>
</organism>
<keyword evidence="1" id="KW-0472">Membrane</keyword>
<proteinExistence type="predicted"/>
<feature type="domain" description="Ig-like" evidence="3">
    <location>
        <begin position="218"/>
        <end position="311"/>
    </location>
</feature>
<dbReference type="PANTHER" id="PTHR11422:SF5">
    <property type="entry name" value="DIVERSE IMMUNOGLOBULIN DOMAIN-CONTAINING PROTEIN 1.1 ISOFORM X1-RELATED"/>
    <property type="match status" value="1"/>
</dbReference>